<dbReference type="RefSeq" id="XP_060278480.1">
    <property type="nucleotide sequence ID" value="XM_060429313.1"/>
</dbReference>
<evidence type="ECO:0000256" key="1">
    <source>
        <dbReference type="SAM" id="MobiDB-lite"/>
    </source>
</evidence>
<keyword evidence="2" id="KW-0812">Transmembrane</keyword>
<protein>
    <submittedName>
        <fullName evidence="3">Ring-like domain-protein</fullName>
    </submittedName>
</protein>
<name>A0AAJ0FCM3_9PEZI</name>
<reference evidence="3" key="1">
    <citation type="submission" date="2023-06" db="EMBL/GenBank/DDBJ databases">
        <title>Genome-scale phylogeny and comparative genomics of the fungal order Sordariales.</title>
        <authorList>
            <consortium name="Lawrence Berkeley National Laboratory"/>
            <person name="Hensen N."/>
            <person name="Bonometti L."/>
            <person name="Westerberg I."/>
            <person name="Brannstrom I.O."/>
            <person name="Guillou S."/>
            <person name="Cros-Aarteil S."/>
            <person name="Calhoun S."/>
            <person name="Haridas S."/>
            <person name="Kuo A."/>
            <person name="Mondo S."/>
            <person name="Pangilinan J."/>
            <person name="Riley R."/>
            <person name="Labutti K."/>
            <person name="Andreopoulos B."/>
            <person name="Lipzen A."/>
            <person name="Chen C."/>
            <person name="Yanf M."/>
            <person name="Daum C."/>
            <person name="Ng V."/>
            <person name="Clum A."/>
            <person name="Steindorff A."/>
            <person name="Ohm R."/>
            <person name="Martin F."/>
            <person name="Silar P."/>
            <person name="Natvig D."/>
            <person name="Lalanne C."/>
            <person name="Gautier V."/>
            <person name="Ament-Velasquez S.L."/>
            <person name="Kruys A."/>
            <person name="Hutchinson M.I."/>
            <person name="Powell A.J."/>
            <person name="Barry K."/>
            <person name="Miller A.N."/>
            <person name="Grigoriev I.V."/>
            <person name="Debuchy R."/>
            <person name="Gladieux P."/>
            <person name="Thoren M.H."/>
            <person name="Johannesson H."/>
        </authorList>
    </citation>
    <scope>NUCLEOTIDE SEQUENCE</scope>
    <source>
        <strain evidence="3">8032-3</strain>
    </source>
</reference>
<dbReference type="GeneID" id="85312500"/>
<gene>
    <name evidence="3" type="ORF">QBC33DRAFT_552470</name>
</gene>
<keyword evidence="4" id="KW-1185">Reference proteome</keyword>
<feature type="region of interest" description="Disordered" evidence="1">
    <location>
        <begin position="327"/>
        <end position="376"/>
    </location>
</feature>
<evidence type="ECO:0000256" key="2">
    <source>
        <dbReference type="SAM" id="Phobius"/>
    </source>
</evidence>
<feature type="compositionally biased region" description="Basic and acidic residues" evidence="1">
    <location>
        <begin position="365"/>
        <end position="376"/>
    </location>
</feature>
<sequence length="376" mass="41972">MLEYFAYKKFKKHKAGKEEQGQVHKGKEAEGPPTPVLTEDDERFLRRLTAAPTDQNSDDDEQRPALPPRVRTPDLTWDSDSESFRKPKQGEGSKSEGKNTNKKASRLSLFLRRDKKSPEDADLDPTRLSVSAPEIDHERDDLTRVLDDLNLSAMNNKAFSLSDESTELMKNFTNVLKDLVNGVPTAANDLKALLDDKDGTLAKTYEKLPKSMKKLVTQLPDKLTSTMGPELFAAAAAGAKGLEQEERSSGGGGLKGAAKRLLVPKNLTDMVTKPGAVVGMLKAILNALKLRWPAFIGTNVVWSVAIFLLLFVLWYCHKRGREVRLEREKSGRPEESDGRIEELPDDLALPCPESTPSGNRTPVTVERERERERIRR</sequence>
<feature type="compositionally biased region" description="Basic and acidic residues" evidence="1">
    <location>
        <begin position="82"/>
        <end position="99"/>
    </location>
</feature>
<proteinExistence type="predicted"/>
<feature type="compositionally biased region" description="Basic and acidic residues" evidence="1">
    <location>
        <begin position="327"/>
        <end position="342"/>
    </location>
</feature>
<feature type="compositionally biased region" description="Basic and acidic residues" evidence="1">
    <location>
        <begin position="16"/>
        <end position="30"/>
    </location>
</feature>
<dbReference type="EMBL" id="MU839040">
    <property type="protein sequence ID" value="KAK1762267.1"/>
    <property type="molecule type" value="Genomic_DNA"/>
</dbReference>
<feature type="region of interest" description="Disordered" evidence="1">
    <location>
        <begin position="10"/>
        <end position="126"/>
    </location>
</feature>
<evidence type="ECO:0000313" key="4">
    <source>
        <dbReference type="Proteomes" id="UP001244011"/>
    </source>
</evidence>
<keyword evidence="2" id="KW-0472">Membrane</keyword>
<dbReference type="Proteomes" id="UP001244011">
    <property type="component" value="Unassembled WGS sequence"/>
</dbReference>
<organism evidence="3 4">
    <name type="scientific">Phialemonium atrogriseum</name>
    <dbReference type="NCBI Taxonomy" id="1093897"/>
    <lineage>
        <taxon>Eukaryota</taxon>
        <taxon>Fungi</taxon>
        <taxon>Dikarya</taxon>
        <taxon>Ascomycota</taxon>
        <taxon>Pezizomycotina</taxon>
        <taxon>Sordariomycetes</taxon>
        <taxon>Sordariomycetidae</taxon>
        <taxon>Cephalothecales</taxon>
        <taxon>Cephalothecaceae</taxon>
        <taxon>Phialemonium</taxon>
    </lineage>
</organism>
<comment type="caution">
    <text evidence="3">The sequence shown here is derived from an EMBL/GenBank/DDBJ whole genome shotgun (WGS) entry which is preliminary data.</text>
</comment>
<keyword evidence="2" id="KW-1133">Transmembrane helix</keyword>
<accession>A0AAJ0FCM3</accession>
<dbReference type="AlphaFoldDB" id="A0AAJ0FCM3"/>
<evidence type="ECO:0000313" key="3">
    <source>
        <dbReference type="EMBL" id="KAK1762267.1"/>
    </source>
</evidence>
<feature type="transmembrane region" description="Helical" evidence="2">
    <location>
        <begin position="292"/>
        <end position="316"/>
    </location>
</feature>